<dbReference type="GO" id="GO:0003824">
    <property type="term" value="F:catalytic activity"/>
    <property type="evidence" value="ECO:0007669"/>
    <property type="project" value="InterPro"/>
</dbReference>
<dbReference type="PANTHER" id="PTHR46482">
    <property type="entry name" value="5'-ADENYLYLSULFATE REDUCTASE 3, CHLOROPLASTIC"/>
    <property type="match status" value="1"/>
</dbReference>
<dbReference type="Gene3D" id="3.40.50.620">
    <property type="entry name" value="HUPs"/>
    <property type="match status" value="1"/>
</dbReference>
<dbReference type="AlphaFoldDB" id="A0A2K2BMX5"/>
<dbReference type="InterPro" id="IPR002500">
    <property type="entry name" value="PAPS_reduct_dom"/>
</dbReference>
<sequence length="190" mass="21294">MEVERNLQAFGCERTDQSPGTRANTSAVQIDTSFEGLGAGIISLVKGKPVANLVTKAIWHFLHTICVPICAPVNSLHAKYVSTGCEPCTRPGLPWQHEKEGRCWREEGKAKERGLHKGNIESEDALSNEHINGVSPFTNGGDRVAYVFNSQNLISLSRPGIENFARLENRTEPWFVVFDAPWRRFFQGRW</sequence>
<gene>
    <name evidence="2" type="ORF">POPTR_002G227400</name>
</gene>
<feature type="domain" description="Phosphoadenosine phosphosulphate reductase" evidence="1">
    <location>
        <begin position="9"/>
        <end position="91"/>
    </location>
</feature>
<dbReference type="Proteomes" id="UP000006729">
    <property type="component" value="Chromosome 2"/>
</dbReference>
<evidence type="ECO:0000313" key="3">
    <source>
        <dbReference type="Proteomes" id="UP000006729"/>
    </source>
</evidence>
<evidence type="ECO:0000313" key="2">
    <source>
        <dbReference type="EMBL" id="PNT51130.1"/>
    </source>
</evidence>
<proteinExistence type="predicted"/>
<accession>A0A2K2BMX5</accession>
<reference evidence="2 3" key="1">
    <citation type="journal article" date="2006" name="Science">
        <title>The genome of black cottonwood, Populus trichocarpa (Torr. &amp; Gray).</title>
        <authorList>
            <person name="Tuskan G.A."/>
            <person name="Difazio S."/>
            <person name="Jansson S."/>
            <person name="Bohlmann J."/>
            <person name="Grigoriev I."/>
            <person name="Hellsten U."/>
            <person name="Putnam N."/>
            <person name="Ralph S."/>
            <person name="Rombauts S."/>
            <person name="Salamov A."/>
            <person name="Schein J."/>
            <person name="Sterck L."/>
            <person name="Aerts A."/>
            <person name="Bhalerao R.R."/>
            <person name="Bhalerao R.P."/>
            <person name="Blaudez D."/>
            <person name="Boerjan W."/>
            <person name="Brun A."/>
            <person name="Brunner A."/>
            <person name="Busov V."/>
            <person name="Campbell M."/>
            <person name="Carlson J."/>
            <person name="Chalot M."/>
            <person name="Chapman J."/>
            <person name="Chen G.L."/>
            <person name="Cooper D."/>
            <person name="Coutinho P.M."/>
            <person name="Couturier J."/>
            <person name="Covert S."/>
            <person name="Cronk Q."/>
            <person name="Cunningham R."/>
            <person name="Davis J."/>
            <person name="Degroeve S."/>
            <person name="Dejardin A."/>
            <person name="Depamphilis C."/>
            <person name="Detter J."/>
            <person name="Dirks B."/>
            <person name="Dubchak I."/>
            <person name="Duplessis S."/>
            <person name="Ehlting J."/>
            <person name="Ellis B."/>
            <person name="Gendler K."/>
            <person name="Goodstein D."/>
            <person name="Gribskov M."/>
            <person name="Grimwood J."/>
            <person name="Groover A."/>
            <person name="Gunter L."/>
            <person name="Hamberger B."/>
            <person name="Heinze B."/>
            <person name="Helariutta Y."/>
            <person name="Henrissat B."/>
            <person name="Holligan D."/>
            <person name="Holt R."/>
            <person name="Huang W."/>
            <person name="Islam-Faridi N."/>
            <person name="Jones S."/>
            <person name="Jones-Rhoades M."/>
            <person name="Jorgensen R."/>
            <person name="Joshi C."/>
            <person name="Kangasjarvi J."/>
            <person name="Karlsson J."/>
            <person name="Kelleher C."/>
            <person name="Kirkpatrick R."/>
            <person name="Kirst M."/>
            <person name="Kohler A."/>
            <person name="Kalluri U."/>
            <person name="Larimer F."/>
            <person name="Leebens-Mack J."/>
            <person name="Leple J.C."/>
            <person name="Locascio P."/>
            <person name="Lou Y."/>
            <person name="Lucas S."/>
            <person name="Martin F."/>
            <person name="Montanini B."/>
            <person name="Napoli C."/>
            <person name="Nelson D.R."/>
            <person name="Nelson C."/>
            <person name="Nieminen K."/>
            <person name="Nilsson O."/>
            <person name="Pereda V."/>
            <person name="Peter G."/>
            <person name="Philippe R."/>
            <person name="Pilate G."/>
            <person name="Poliakov A."/>
            <person name="Razumovskaya J."/>
            <person name="Richardson P."/>
            <person name="Rinaldi C."/>
            <person name="Ritland K."/>
            <person name="Rouze P."/>
            <person name="Ryaboy D."/>
            <person name="Schmutz J."/>
            <person name="Schrader J."/>
            <person name="Segerman B."/>
            <person name="Shin H."/>
            <person name="Siddiqui A."/>
            <person name="Sterky F."/>
            <person name="Terry A."/>
            <person name="Tsai C.J."/>
            <person name="Uberbacher E."/>
            <person name="Unneberg P."/>
            <person name="Vahala J."/>
            <person name="Wall K."/>
            <person name="Wessler S."/>
            <person name="Yang G."/>
            <person name="Yin T."/>
            <person name="Douglas C."/>
            <person name="Marra M."/>
            <person name="Sandberg G."/>
            <person name="Van de Peer Y."/>
            <person name="Rokhsar D."/>
        </authorList>
    </citation>
    <scope>NUCLEOTIDE SEQUENCE [LARGE SCALE GENOMIC DNA]</scope>
    <source>
        <strain evidence="3">cv. Nisqually</strain>
    </source>
</reference>
<dbReference type="InterPro" id="IPR014729">
    <property type="entry name" value="Rossmann-like_a/b/a_fold"/>
</dbReference>
<dbReference type="PANTHER" id="PTHR46482:SF13">
    <property type="entry name" value="5'-ADENYLYLSULFATE REDUCTASE 1, CHLOROPLASTIC-LIKE"/>
    <property type="match status" value="1"/>
</dbReference>
<evidence type="ECO:0000259" key="1">
    <source>
        <dbReference type="Pfam" id="PF01507"/>
    </source>
</evidence>
<protein>
    <recommendedName>
        <fullName evidence="1">Phosphoadenosine phosphosulphate reductase domain-containing protein</fullName>
    </recommendedName>
</protein>
<dbReference type="Pfam" id="PF01507">
    <property type="entry name" value="PAPS_reduct"/>
    <property type="match status" value="1"/>
</dbReference>
<keyword evidence="3" id="KW-1185">Reference proteome</keyword>
<organism evidence="2 3">
    <name type="scientific">Populus trichocarpa</name>
    <name type="common">Western balsam poplar</name>
    <name type="synonym">Populus balsamifera subsp. trichocarpa</name>
    <dbReference type="NCBI Taxonomy" id="3694"/>
    <lineage>
        <taxon>Eukaryota</taxon>
        <taxon>Viridiplantae</taxon>
        <taxon>Streptophyta</taxon>
        <taxon>Embryophyta</taxon>
        <taxon>Tracheophyta</taxon>
        <taxon>Spermatophyta</taxon>
        <taxon>Magnoliopsida</taxon>
        <taxon>eudicotyledons</taxon>
        <taxon>Gunneridae</taxon>
        <taxon>Pentapetalae</taxon>
        <taxon>rosids</taxon>
        <taxon>fabids</taxon>
        <taxon>Malpighiales</taxon>
        <taxon>Salicaceae</taxon>
        <taxon>Saliceae</taxon>
        <taxon>Populus</taxon>
    </lineage>
</organism>
<dbReference type="EMBL" id="CM009291">
    <property type="protein sequence ID" value="PNT51130.1"/>
    <property type="molecule type" value="Genomic_DNA"/>
</dbReference>
<dbReference type="InParanoid" id="A0A2K2BMX5"/>
<dbReference type="STRING" id="3694.A0A2K2BMX5"/>
<name>A0A2K2BMX5_POPTR</name>